<keyword evidence="8" id="KW-0963">Cytoplasm</keyword>
<comment type="similarity">
    <text evidence="1 8 9">Belongs to the class-I aminoacyl-tRNA synthetase family.</text>
</comment>
<keyword evidence="5 8" id="KW-0648">Protein biosynthesis</keyword>
<evidence type="ECO:0000256" key="7">
    <source>
        <dbReference type="ARBA" id="ARBA00049929"/>
    </source>
</evidence>
<comment type="subcellular location">
    <subcellularLocation>
        <location evidence="8">Cytoplasm</location>
    </subcellularLocation>
</comment>
<dbReference type="InterPro" id="IPR002305">
    <property type="entry name" value="aa-tRNA-synth_Ic"/>
</dbReference>
<dbReference type="InterPro" id="IPR014729">
    <property type="entry name" value="Rossmann-like_a/b/a_fold"/>
</dbReference>
<dbReference type="RefSeq" id="WP_100742393.1">
    <property type="nucleotide sequence ID" value="NZ_NPDW01000001.1"/>
</dbReference>
<dbReference type="NCBIfam" id="TIGR00233">
    <property type="entry name" value="trpS"/>
    <property type="match status" value="1"/>
</dbReference>
<dbReference type="PANTHER" id="PTHR43766:SF1">
    <property type="entry name" value="TRYPTOPHAN--TRNA LIGASE, MITOCHONDRIAL"/>
    <property type="match status" value="1"/>
</dbReference>
<comment type="catalytic activity">
    <reaction evidence="7 8">
        <text>tRNA(Trp) + L-tryptophan + ATP = L-tryptophyl-tRNA(Trp) + AMP + diphosphate + H(+)</text>
        <dbReference type="Rhea" id="RHEA:24080"/>
        <dbReference type="Rhea" id="RHEA-COMP:9671"/>
        <dbReference type="Rhea" id="RHEA-COMP:9705"/>
        <dbReference type="ChEBI" id="CHEBI:15378"/>
        <dbReference type="ChEBI" id="CHEBI:30616"/>
        <dbReference type="ChEBI" id="CHEBI:33019"/>
        <dbReference type="ChEBI" id="CHEBI:57912"/>
        <dbReference type="ChEBI" id="CHEBI:78442"/>
        <dbReference type="ChEBI" id="CHEBI:78535"/>
        <dbReference type="ChEBI" id="CHEBI:456215"/>
        <dbReference type="EC" id="6.1.1.2"/>
    </reaction>
</comment>
<accession>A0A2N0AMN0</accession>
<keyword evidence="6 8" id="KW-0030">Aminoacyl-tRNA synthetase</keyword>
<dbReference type="EMBL" id="NPDX01000001">
    <property type="protein sequence ID" value="PJZ85495.1"/>
    <property type="molecule type" value="Genomic_DNA"/>
</dbReference>
<dbReference type="SUPFAM" id="SSF52374">
    <property type="entry name" value="Nucleotidylyl transferase"/>
    <property type="match status" value="1"/>
</dbReference>
<keyword evidence="2 8" id="KW-0436">Ligase</keyword>
<feature type="binding site" evidence="8">
    <location>
        <begin position="143"/>
        <end position="145"/>
    </location>
    <ligand>
        <name>ATP</name>
        <dbReference type="ChEBI" id="CHEBI:30616"/>
    </ligand>
</feature>
<dbReference type="GO" id="GO:0005829">
    <property type="term" value="C:cytosol"/>
    <property type="evidence" value="ECO:0007669"/>
    <property type="project" value="TreeGrafter"/>
</dbReference>
<evidence type="ECO:0000256" key="1">
    <source>
        <dbReference type="ARBA" id="ARBA00005594"/>
    </source>
</evidence>
<evidence type="ECO:0000256" key="3">
    <source>
        <dbReference type="ARBA" id="ARBA00022741"/>
    </source>
</evidence>
<evidence type="ECO:0000256" key="5">
    <source>
        <dbReference type="ARBA" id="ARBA00022917"/>
    </source>
</evidence>
<evidence type="ECO:0000256" key="4">
    <source>
        <dbReference type="ARBA" id="ARBA00022840"/>
    </source>
</evidence>
<dbReference type="FunFam" id="1.10.240.10:FF:000005">
    <property type="entry name" value="Tryptophan--tRNA ligase"/>
    <property type="match status" value="1"/>
</dbReference>
<feature type="binding site" evidence="8">
    <location>
        <begin position="8"/>
        <end position="10"/>
    </location>
    <ligand>
        <name>ATP</name>
        <dbReference type="ChEBI" id="CHEBI:30616"/>
    </ligand>
</feature>
<dbReference type="InterPro" id="IPR024109">
    <property type="entry name" value="Trp-tRNA-ligase_bac-type"/>
</dbReference>
<feature type="binding site" evidence="8">
    <location>
        <begin position="16"/>
        <end position="17"/>
    </location>
    <ligand>
        <name>ATP</name>
        <dbReference type="ChEBI" id="CHEBI:30616"/>
    </ligand>
</feature>
<proteinExistence type="inferred from homology"/>
<feature type="binding site" evidence="8">
    <location>
        <position position="131"/>
    </location>
    <ligand>
        <name>L-tryptophan</name>
        <dbReference type="ChEBI" id="CHEBI:57912"/>
    </ligand>
</feature>
<evidence type="ECO:0000256" key="9">
    <source>
        <dbReference type="RuleBase" id="RU363036"/>
    </source>
</evidence>
<dbReference type="EC" id="6.1.1.2" evidence="8"/>
<dbReference type="HAMAP" id="MF_00140_B">
    <property type="entry name" value="Trp_tRNA_synth_B"/>
    <property type="match status" value="1"/>
</dbReference>
<organism evidence="10 11">
    <name type="scientific">Leptospira harrisiae</name>
    <dbReference type="NCBI Taxonomy" id="2023189"/>
    <lineage>
        <taxon>Bacteria</taxon>
        <taxon>Pseudomonadati</taxon>
        <taxon>Spirochaetota</taxon>
        <taxon>Spirochaetia</taxon>
        <taxon>Leptospirales</taxon>
        <taxon>Leptospiraceae</taxon>
        <taxon>Leptospira</taxon>
    </lineage>
</organism>
<dbReference type="PANTHER" id="PTHR43766">
    <property type="entry name" value="TRYPTOPHAN--TRNA LIGASE, MITOCHONDRIAL"/>
    <property type="match status" value="1"/>
</dbReference>
<evidence type="ECO:0000256" key="8">
    <source>
        <dbReference type="HAMAP-Rule" id="MF_00140"/>
    </source>
</evidence>
<protein>
    <recommendedName>
        <fullName evidence="8">Tryptophan--tRNA ligase</fullName>
        <ecNumber evidence="8">6.1.1.2</ecNumber>
    </recommendedName>
    <alternativeName>
        <fullName evidence="8">Tryptophanyl-tRNA synthetase</fullName>
        <shortName evidence="8">TrpRS</shortName>
    </alternativeName>
</protein>
<feature type="short sequence motif" description="'HIGH' region" evidence="8">
    <location>
        <begin position="9"/>
        <end position="17"/>
    </location>
</feature>
<dbReference type="Gene3D" id="1.10.240.10">
    <property type="entry name" value="Tyrosyl-Transfer RNA Synthetase"/>
    <property type="match status" value="1"/>
</dbReference>
<dbReference type="Pfam" id="PF00579">
    <property type="entry name" value="tRNA-synt_1b"/>
    <property type="match status" value="1"/>
</dbReference>
<keyword evidence="4 8" id="KW-0067">ATP-binding</keyword>
<evidence type="ECO:0000313" key="11">
    <source>
        <dbReference type="Proteomes" id="UP000232145"/>
    </source>
</evidence>
<reference evidence="10 11" key="1">
    <citation type="submission" date="2017-07" db="EMBL/GenBank/DDBJ databases">
        <title>Leptospira spp. isolated from tropical soils.</title>
        <authorList>
            <person name="Thibeaux R."/>
            <person name="Iraola G."/>
            <person name="Ferres I."/>
            <person name="Bierque E."/>
            <person name="Girault D."/>
            <person name="Soupe-Gilbert M.-E."/>
            <person name="Picardeau M."/>
            <person name="Goarant C."/>
        </authorList>
    </citation>
    <scope>NUCLEOTIDE SEQUENCE [LARGE SCALE GENOMIC DNA]</scope>
    <source>
        <strain evidence="10 11">FH2-B-A1</strain>
    </source>
</reference>
<gene>
    <name evidence="8 10" type="primary">trpS</name>
    <name evidence="10" type="ORF">CH364_04530</name>
</gene>
<comment type="function">
    <text evidence="8">Catalyzes the attachment of tryptophan to tRNA(Trp).</text>
</comment>
<dbReference type="GO" id="GO:0006436">
    <property type="term" value="P:tryptophanyl-tRNA aminoacylation"/>
    <property type="evidence" value="ECO:0007669"/>
    <property type="project" value="UniProtKB-UniRule"/>
</dbReference>
<dbReference type="GO" id="GO:0004830">
    <property type="term" value="F:tryptophan-tRNA ligase activity"/>
    <property type="evidence" value="ECO:0007669"/>
    <property type="project" value="UniProtKB-UniRule"/>
</dbReference>
<keyword evidence="11" id="KW-1185">Reference proteome</keyword>
<feature type="binding site" evidence="8">
    <location>
        <begin position="189"/>
        <end position="193"/>
    </location>
    <ligand>
        <name>ATP</name>
        <dbReference type="ChEBI" id="CHEBI:30616"/>
    </ligand>
</feature>
<dbReference type="AlphaFoldDB" id="A0A2N0AMN0"/>
<dbReference type="Proteomes" id="UP000232145">
    <property type="component" value="Unassembled WGS sequence"/>
</dbReference>
<dbReference type="PROSITE" id="PS00178">
    <property type="entry name" value="AA_TRNA_LIGASE_I"/>
    <property type="match status" value="1"/>
</dbReference>
<dbReference type="PRINTS" id="PR01039">
    <property type="entry name" value="TRNASYNTHTRP"/>
</dbReference>
<dbReference type="Gene3D" id="3.40.50.620">
    <property type="entry name" value="HUPs"/>
    <property type="match status" value="1"/>
</dbReference>
<dbReference type="InterPro" id="IPR002306">
    <property type="entry name" value="Trp-tRNA-ligase"/>
</dbReference>
<evidence type="ECO:0000256" key="2">
    <source>
        <dbReference type="ARBA" id="ARBA00022598"/>
    </source>
</evidence>
<keyword evidence="3 8" id="KW-0547">Nucleotide-binding</keyword>
<comment type="subunit">
    <text evidence="8">Homodimer.</text>
</comment>
<sequence length="322" mass="36110">MRVLTGLQPSGKLHLGNYFSAIKKILDYQSKEDLFLFIANLHALTTFRSKEELKAFTLECAIDLLALGVDPKKSVFWVQSDVPQVTELTWYLSQSITVSQLQLAHSFKDKVAKGFVPGAGLFTYPVLMASDILLFSAEKVPVGKDQKQHLEFARDIAERFNSQFGQVLTIPEPDIDENTATVPGVDGAKMSKSYQNTIDFFGTEKEIKKKVMSIVSDSRAVEEPKDPETSVIFQIHSLFLSPAEKESQIEKYKRGGVGYGDLKKDLLDSILNHFAPFRAKREDLAQNLDYVHQVLKEGKEKAQSVAESKIADVRKTLGIYPF</sequence>
<dbReference type="InterPro" id="IPR050203">
    <property type="entry name" value="Trp-tRNA_synthetase"/>
</dbReference>
<dbReference type="CDD" id="cd00806">
    <property type="entry name" value="TrpRS_core"/>
    <property type="match status" value="1"/>
</dbReference>
<feature type="short sequence motif" description="'KMSKS' region" evidence="8">
    <location>
        <begin position="189"/>
        <end position="193"/>
    </location>
</feature>
<comment type="caution">
    <text evidence="10">The sequence shown here is derived from an EMBL/GenBank/DDBJ whole genome shotgun (WGS) entry which is preliminary data.</text>
</comment>
<dbReference type="OrthoDB" id="9801042at2"/>
<dbReference type="InterPro" id="IPR001412">
    <property type="entry name" value="aa-tRNA-synth_I_CS"/>
</dbReference>
<name>A0A2N0AMN0_9LEPT</name>
<feature type="binding site" evidence="8">
    <location>
        <position position="182"/>
    </location>
    <ligand>
        <name>ATP</name>
        <dbReference type="ChEBI" id="CHEBI:30616"/>
    </ligand>
</feature>
<evidence type="ECO:0000313" key="10">
    <source>
        <dbReference type="EMBL" id="PJZ85495.1"/>
    </source>
</evidence>
<dbReference type="GO" id="GO:0005524">
    <property type="term" value="F:ATP binding"/>
    <property type="evidence" value="ECO:0007669"/>
    <property type="project" value="UniProtKB-UniRule"/>
</dbReference>
<evidence type="ECO:0000256" key="6">
    <source>
        <dbReference type="ARBA" id="ARBA00023146"/>
    </source>
</evidence>